<feature type="domain" description="NADP-dependent oxidoreductase" evidence="4">
    <location>
        <begin position="16"/>
        <end position="329"/>
    </location>
</feature>
<comment type="caution">
    <text evidence="5">The sequence shown here is derived from an EMBL/GenBank/DDBJ whole genome shotgun (WGS) entry which is preliminary data.</text>
</comment>
<evidence type="ECO:0000259" key="4">
    <source>
        <dbReference type="Pfam" id="PF00248"/>
    </source>
</evidence>
<keyword evidence="6" id="KW-1185">Reference proteome</keyword>
<name>A0AAW2ZN95_9EUKA</name>
<evidence type="ECO:0000256" key="3">
    <source>
        <dbReference type="ARBA" id="ARBA00023002"/>
    </source>
</evidence>
<dbReference type="GO" id="GO:0016491">
    <property type="term" value="F:oxidoreductase activity"/>
    <property type="evidence" value="ECO:0007669"/>
    <property type="project" value="UniProtKB-KW"/>
</dbReference>
<evidence type="ECO:0000313" key="5">
    <source>
        <dbReference type="EMBL" id="KAL0490975.1"/>
    </source>
</evidence>
<sequence>MEYRNLGRSGIKVSALSIGTWITFGTQINTDQAVDLFKAAFDEGCNFIDCAEAYNEGEAERITGQALKKLGWDRSEYVISTKIFWGGKGVNQQGLSRKHLVEGTNKSLERLQLDYVDLLFCHRPDTETPMEEIVRAMNFLIDQGKTFYWGTSEWSAEQITEATLIAKDLKLVAPIMEQPQYNLLCRNRFEIEYGPLYEKYGIGTTIWSPLASGLLTGKYKSVDDIPENTRLSLGTPMTDMLKKNFKEGQSGREVNDPKEILQMVEKLKVIADRVGGTVAQLALAWTLKNKNVSTCITGASKVEQVKENFKSMEVYRKLTDQDLKEIDDIVGKPKPKPGFRRN</sequence>
<dbReference type="Gene3D" id="3.20.20.100">
    <property type="entry name" value="NADP-dependent oxidoreductase domain"/>
    <property type="match status" value="1"/>
</dbReference>
<accession>A0AAW2ZN95</accession>
<evidence type="ECO:0000256" key="1">
    <source>
        <dbReference type="ARBA" id="ARBA00006515"/>
    </source>
</evidence>
<comment type="similarity">
    <text evidence="1">Belongs to the shaker potassium channel beta subunit family.</text>
</comment>
<evidence type="ECO:0000256" key="2">
    <source>
        <dbReference type="ARBA" id="ARBA00022857"/>
    </source>
</evidence>
<keyword evidence="2" id="KW-0521">NADP</keyword>
<dbReference type="Pfam" id="PF00248">
    <property type="entry name" value="Aldo_ket_red"/>
    <property type="match status" value="1"/>
</dbReference>
<keyword evidence="5" id="KW-0406">Ion transport</keyword>
<keyword evidence="5" id="KW-0407">Ion channel</keyword>
<dbReference type="AlphaFoldDB" id="A0AAW2ZN95"/>
<evidence type="ECO:0000313" key="6">
    <source>
        <dbReference type="Proteomes" id="UP001431209"/>
    </source>
</evidence>
<dbReference type="GO" id="GO:0034220">
    <property type="term" value="P:monoatomic ion transmembrane transport"/>
    <property type="evidence" value="ECO:0007669"/>
    <property type="project" value="UniProtKB-KW"/>
</dbReference>
<dbReference type="InterPro" id="IPR023210">
    <property type="entry name" value="NADP_OxRdtase_dom"/>
</dbReference>
<protein>
    <submittedName>
        <fullName evidence="5">Voltage-gated potassium channel subunit beta</fullName>
    </submittedName>
</protein>
<keyword evidence="5" id="KW-0813">Transport</keyword>
<dbReference type="SUPFAM" id="SSF51430">
    <property type="entry name" value="NAD(P)-linked oxidoreductase"/>
    <property type="match status" value="1"/>
</dbReference>
<dbReference type="PRINTS" id="PR00069">
    <property type="entry name" value="ALDKETRDTASE"/>
</dbReference>
<dbReference type="InterPro" id="IPR020471">
    <property type="entry name" value="AKR"/>
</dbReference>
<reference evidence="5 6" key="1">
    <citation type="submission" date="2024-03" db="EMBL/GenBank/DDBJ databases">
        <title>The Acrasis kona genome and developmental transcriptomes reveal deep origins of eukaryotic multicellular pathways.</title>
        <authorList>
            <person name="Sheikh S."/>
            <person name="Fu C.-J."/>
            <person name="Brown M.W."/>
            <person name="Baldauf S.L."/>
        </authorList>
    </citation>
    <scope>NUCLEOTIDE SEQUENCE [LARGE SCALE GENOMIC DNA]</scope>
    <source>
        <strain evidence="5 6">ATCC MYA-3509</strain>
    </source>
</reference>
<gene>
    <name evidence="5" type="ORF">AKO1_009780</name>
</gene>
<proteinExistence type="inferred from homology"/>
<dbReference type="CDD" id="cd19143">
    <property type="entry name" value="AKR_AKR6C1_2"/>
    <property type="match status" value="1"/>
</dbReference>
<dbReference type="PANTHER" id="PTHR43150:SF2">
    <property type="entry name" value="HYPERKINETIC, ISOFORM M"/>
    <property type="match status" value="1"/>
</dbReference>
<dbReference type="Proteomes" id="UP001431209">
    <property type="component" value="Unassembled WGS sequence"/>
</dbReference>
<dbReference type="InterPro" id="IPR005399">
    <property type="entry name" value="K_chnl_volt-dep_bsu_KCNAB-rel"/>
</dbReference>
<dbReference type="PANTHER" id="PTHR43150">
    <property type="entry name" value="HYPERKINETIC, ISOFORM M"/>
    <property type="match status" value="1"/>
</dbReference>
<dbReference type="EMBL" id="JAOPGA020001738">
    <property type="protein sequence ID" value="KAL0490975.1"/>
    <property type="molecule type" value="Genomic_DNA"/>
</dbReference>
<dbReference type="InterPro" id="IPR036812">
    <property type="entry name" value="NAD(P)_OxRdtase_dom_sf"/>
</dbReference>
<organism evidence="5 6">
    <name type="scientific">Acrasis kona</name>
    <dbReference type="NCBI Taxonomy" id="1008807"/>
    <lineage>
        <taxon>Eukaryota</taxon>
        <taxon>Discoba</taxon>
        <taxon>Heterolobosea</taxon>
        <taxon>Tetramitia</taxon>
        <taxon>Eutetramitia</taxon>
        <taxon>Acrasidae</taxon>
        <taxon>Acrasis</taxon>
    </lineage>
</organism>
<keyword evidence="3" id="KW-0560">Oxidoreductase</keyword>